<feature type="transmembrane region" description="Helical" evidence="1">
    <location>
        <begin position="83"/>
        <end position="101"/>
    </location>
</feature>
<feature type="transmembrane region" description="Helical" evidence="1">
    <location>
        <begin position="21"/>
        <end position="39"/>
    </location>
</feature>
<feature type="transmembrane region" description="Helical" evidence="1">
    <location>
        <begin position="126"/>
        <end position="146"/>
    </location>
</feature>
<gene>
    <name evidence="2" type="ORF">DH96_01420</name>
</gene>
<feature type="transmembrane region" description="Helical" evidence="1">
    <location>
        <begin position="457"/>
        <end position="478"/>
    </location>
</feature>
<dbReference type="PANTHER" id="PTHR40033">
    <property type="entry name" value="NA(+)-MALATE SYMPORTER"/>
    <property type="match status" value="1"/>
</dbReference>
<reference evidence="2 3" key="1">
    <citation type="submission" date="2014-04" db="EMBL/GenBank/DDBJ databases">
        <title>Genome study of Napier grass stunt phytoplasma.</title>
        <authorList>
            <person name="Kawicha P."/>
            <person name="Dickinson M."/>
            <person name="Hodgetts J."/>
        </authorList>
    </citation>
    <scope>NUCLEOTIDE SEQUENCE [LARGE SCALE GENOMIC DNA]</scope>
    <source>
        <strain evidence="2 3">NGS-S10</strain>
    </source>
</reference>
<dbReference type="GO" id="GO:0016020">
    <property type="term" value="C:membrane"/>
    <property type="evidence" value="ECO:0007669"/>
    <property type="project" value="InterPro"/>
</dbReference>
<sequence>MDKKNFFEKIKKIQNNKIFGFSLLIFFLFIGIIALNIFYINENPQLIKRLWHPLITPIFIMMILGITLNFIGNNIPLLNKFGLGFLLCILVPSFLVHKGIINKDILHNFDKLFFNKPSVKSVKDGIGINFSQFFITIVISGSILSIDKELLKRSIFKFIPLTLISIFLSILITSFFGYLLNYQCPAIFMDKSKGSFWDSIFFVLVPLTNGGTNLGINGFANGIYCNVFQKESADIRTAILAPLILARVLSIFVAGILYVLFDKTKFSGQGQLEINQKPQSFKKSFKKEDVDKKNILDYQNIGMGLLIIFALYSIGNMLNVFISENTFIELDAMVYVILMLLVIKIFSLLSEKNQNYVSQAGKFMMINFTAPVLAGLGLTTDFSELIKCITDKNILFMVVLSITLVVSITFVLASYFGFYSLESALTAGICSHSIGGTGNIGVMAISNRLDLLPFAMIATRVVGPIIFSIAAVTFSLIYR</sequence>
<evidence type="ECO:0000313" key="3">
    <source>
        <dbReference type="Proteomes" id="UP000249343"/>
    </source>
</evidence>
<keyword evidence="1" id="KW-0812">Transmembrane</keyword>
<dbReference type="EMBL" id="JHUK01000003">
    <property type="protein sequence ID" value="RAM57745.1"/>
    <property type="molecule type" value="Genomic_DNA"/>
</dbReference>
<evidence type="ECO:0000313" key="2">
    <source>
        <dbReference type="EMBL" id="RAM57745.1"/>
    </source>
</evidence>
<keyword evidence="3" id="KW-1185">Reference proteome</keyword>
<keyword evidence="1" id="KW-0472">Membrane</keyword>
<feature type="transmembrane region" description="Helical" evidence="1">
    <location>
        <begin position="362"/>
        <end position="382"/>
    </location>
</feature>
<feature type="transmembrane region" description="Helical" evidence="1">
    <location>
        <begin position="200"/>
        <end position="227"/>
    </location>
</feature>
<dbReference type="PANTHER" id="PTHR40033:SF1">
    <property type="entry name" value="CITRATE-SODIUM SYMPORTER"/>
    <property type="match status" value="1"/>
</dbReference>
<dbReference type="InterPro" id="IPR004679">
    <property type="entry name" value="2-OHcarboxylate_transport"/>
</dbReference>
<feature type="transmembrane region" description="Helical" evidence="1">
    <location>
        <begin position="51"/>
        <end position="71"/>
    </location>
</feature>
<name>A0A328IJ25_9MOLU</name>
<feature type="transmembrane region" description="Helical" evidence="1">
    <location>
        <begin position="394"/>
        <end position="418"/>
    </location>
</feature>
<dbReference type="Pfam" id="PF03390">
    <property type="entry name" value="2HCT"/>
    <property type="match status" value="1"/>
</dbReference>
<dbReference type="Proteomes" id="UP000249343">
    <property type="component" value="Unassembled WGS sequence"/>
</dbReference>
<dbReference type="AlphaFoldDB" id="A0A328IJ25"/>
<comment type="caution">
    <text evidence="2">The sequence shown here is derived from an EMBL/GenBank/DDBJ whole genome shotgun (WGS) entry which is preliminary data.</text>
</comment>
<accession>A0A328IJ25</accession>
<organism evidence="2 3">
    <name type="scientific">Candidatus Phytoplasma oryzae</name>
    <dbReference type="NCBI Taxonomy" id="203274"/>
    <lineage>
        <taxon>Bacteria</taxon>
        <taxon>Bacillati</taxon>
        <taxon>Mycoplasmatota</taxon>
        <taxon>Mollicutes</taxon>
        <taxon>Acholeplasmatales</taxon>
        <taxon>Acholeplasmataceae</taxon>
        <taxon>Candidatus Phytoplasma</taxon>
        <taxon>16SrXI (Rice yellow dwarf group)</taxon>
    </lineage>
</organism>
<keyword evidence="1" id="KW-1133">Transmembrane helix</keyword>
<evidence type="ECO:0000256" key="1">
    <source>
        <dbReference type="SAM" id="Phobius"/>
    </source>
</evidence>
<proteinExistence type="predicted"/>
<protein>
    <submittedName>
        <fullName evidence="2">Malate:citrate symporter</fullName>
    </submittedName>
</protein>
<feature type="transmembrane region" description="Helical" evidence="1">
    <location>
        <begin position="158"/>
        <end position="180"/>
    </location>
</feature>
<dbReference type="GO" id="GO:0008514">
    <property type="term" value="F:organic anion transmembrane transporter activity"/>
    <property type="evidence" value="ECO:0007669"/>
    <property type="project" value="InterPro"/>
</dbReference>
<feature type="transmembrane region" description="Helical" evidence="1">
    <location>
        <begin position="332"/>
        <end position="350"/>
    </location>
</feature>
<feature type="transmembrane region" description="Helical" evidence="1">
    <location>
        <begin position="301"/>
        <end position="320"/>
    </location>
</feature>
<feature type="transmembrane region" description="Helical" evidence="1">
    <location>
        <begin position="239"/>
        <end position="261"/>
    </location>
</feature>